<evidence type="ECO:0000313" key="2">
    <source>
        <dbReference type="EMBL" id="HIR48199.1"/>
    </source>
</evidence>
<dbReference type="EMBL" id="DVGZ01000121">
    <property type="protein sequence ID" value="HIR48199.1"/>
    <property type="molecule type" value="Genomic_DNA"/>
</dbReference>
<gene>
    <name evidence="2" type="ORF">IAB89_11200</name>
</gene>
<reference evidence="2" key="1">
    <citation type="submission" date="2020-10" db="EMBL/GenBank/DDBJ databases">
        <authorList>
            <person name="Gilroy R."/>
        </authorList>
    </citation>
    <scope>NUCLEOTIDE SEQUENCE</scope>
    <source>
        <strain evidence="2">ChiSxjej1B13-7958</strain>
    </source>
</reference>
<feature type="region of interest" description="Disordered" evidence="1">
    <location>
        <begin position="84"/>
        <end position="104"/>
    </location>
</feature>
<evidence type="ECO:0000256" key="1">
    <source>
        <dbReference type="SAM" id="MobiDB-lite"/>
    </source>
</evidence>
<name>A0A9D1APE3_9FIRM</name>
<proteinExistence type="predicted"/>
<dbReference type="Proteomes" id="UP000824242">
    <property type="component" value="Unassembled WGS sequence"/>
</dbReference>
<organism evidence="2 3">
    <name type="scientific">Candidatus Caccousia avicola</name>
    <dbReference type="NCBI Taxonomy" id="2840721"/>
    <lineage>
        <taxon>Bacteria</taxon>
        <taxon>Bacillati</taxon>
        <taxon>Bacillota</taxon>
        <taxon>Clostridia</taxon>
        <taxon>Eubacteriales</taxon>
        <taxon>Oscillospiraceae</taxon>
        <taxon>Oscillospiraceae incertae sedis</taxon>
        <taxon>Candidatus Caccousia</taxon>
    </lineage>
</organism>
<comment type="caution">
    <text evidence="2">The sequence shown here is derived from an EMBL/GenBank/DDBJ whole genome shotgun (WGS) entry which is preliminary data.</text>
</comment>
<sequence length="104" mass="11559">MATRLSSVEIYDLAEEYLGAPIAPEEMLEAEPYARHKLSLINEREGTDHGDDYLAILIAETVRANAFSAFTLALCDLLRDDTENQTGQENGIKKEPHPKARPST</sequence>
<reference evidence="2" key="2">
    <citation type="journal article" date="2021" name="PeerJ">
        <title>Extensive microbial diversity within the chicken gut microbiome revealed by metagenomics and culture.</title>
        <authorList>
            <person name="Gilroy R."/>
            <person name="Ravi A."/>
            <person name="Getino M."/>
            <person name="Pursley I."/>
            <person name="Horton D.L."/>
            <person name="Alikhan N.F."/>
            <person name="Baker D."/>
            <person name="Gharbi K."/>
            <person name="Hall N."/>
            <person name="Watson M."/>
            <person name="Adriaenssens E.M."/>
            <person name="Foster-Nyarko E."/>
            <person name="Jarju S."/>
            <person name="Secka A."/>
            <person name="Antonio M."/>
            <person name="Oren A."/>
            <person name="Chaudhuri R.R."/>
            <person name="La Ragione R."/>
            <person name="Hildebrand F."/>
            <person name="Pallen M.J."/>
        </authorList>
    </citation>
    <scope>NUCLEOTIDE SEQUENCE</scope>
    <source>
        <strain evidence="2">ChiSxjej1B13-7958</strain>
    </source>
</reference>
<dbReference type="AlphaFoldDB" id="A0A9D1APE3"/>
<accession>A0A9D1APE3</accession>
<evidence type="ECO:0000313" key="3">
    <source>
        <dbReference type="Proteomes" id="UP000824242"/>
    </source>
</evidence>
<protein>
    <submittedName>
        <fullName evidence="2">Chitinase</fullName>
    </submittedName>
</protein>